<evidence type="ECO:0000313" key="4">
    <source>
        <dbReference type="Proteomes" id="UP000054166"/>
    </source>
</evidence>
<keyword evidence="1" id="KW-1133">Transmembrane helix</keyword>
<dbReference type="HOGENOM" id="CLU_1001544_0_0_1"/>
<proteinExistence type="predicted"/>
<accession>A0A0C3BNM3</accession>
<reference evidence="4" key="2">
    <citation type="submission" date="2015-01" db="EMBL/GenBank/DDBJ databases">
        <title>Evolutionary Origins and Diversification of the Mycorrhizal Mutualists.</title>
        <authorList>
            <consortium name="DOE Joint Genome Institute"/>
            <consortium name="Mycorrhizal Genomics Consortium"/>
            <person name="Kohler A."/>
            <person name="Kuo A."/>
            <person name="Nagy L.G."/>
            <person name="Floudas D."/>
            <person name="Copeland A."/>
            <person name="Barry K.W."/>
            <person name="Cichocki N."/>
            <person name="Veneault-Fourrey C."/>
            <person name="LaButti K."/>
            <person name="Lindquist E.A."/>
            <person name="Lipzen A."/>
            <person name="Lundell T."/>
            <person name="Morin E."/>
            <person name="Murat C."/>
            <person name="Riley R."/>
            <person name="Ohm R."/>
            <person name="Sun H."/>
            <person name="Tunlid A."/>
            <person name="Henrissat B."/>
            <person name="Grigoriev I.V."/>
            <person name="Hibbett D.S."/>
            <person name="Martin F."/>
        </authorList>
    </citation>
    <scope>NUCLEOTIDE SEQUENCE [LARGE SCALE GENOMIC DNA]</scope>
    <source>
        <strain evidence="4">F 1598</strain>
    </source>
</reference>
<organism evidence="3 4">
    <name type="scientific">Piloderma croceum (strain F 1598)</name>
    <dbReference type="NCBI Taxonomy" id="765440"/>
    <lineage>
        <taxon>Eukaryota</taxon>
        <taxon>Fungi</taxon>
        <taxon>Dikarya</taxon>
        <taxon>Basidiomycota</taxon>
        <taxon>Agaricomycotina</taxon>
        <taxon>Agaricomycetes</taxon>
        <taxon>Agaricomycetidae</taxon>
        <taxon>Atheliales</taxon>
        <taxon>Atheliaceae</taxon>
        <taxon>Piloderma</taxon>
    </lineage>
</organism>
<evidence type="ECO:0000256" key="2">
    <source>
        <dbReference type="SAM" id="SignalP"/>
    </source>
</evidence>
<gene>
    <name evidence="3" type="ORF">PILCRDRAFT_269974</name>
</gene>
<protein>
    <submittedName>
        <fullName evidence="3">Uncharacterized protein</fullName>
    </submittedName>
</protein>
<dbReference type="STRING" id="765440.A0A0C3BNM3"/>
<keyword evidence="1" id="KW-0812">Transmembrane</keyword>
<sequence>MFVRYLLLVVAEENVLGLGCVSRSMSEERCLMAKKDDDEEDDDDDEAEIHRHFLRNATKTVIWDIAVGCLALSVKLHRDTLAPLYPVYAVDFLSLAPHAMGHDEFETSQREILEAFSFSLRGHNTPQPIMDEVYLALPSLRALLGFKGGWEDAKREAWKRLLRAVSEPDIIRFPISLLTISALITGIIIALINHYEAEAEAIIWRQQSLHGIQTCACNSAVSCAQRDSLQDAQVQAQRRCVRRAVKAADGVILDLQDLVGVGNENLRECRVWLAGLGH</sequence>
<feature type="signal peptide" evidence="2">
    <location>
        <begin position="1"/>
        <end position="17"/>
    </location>
</feature>
<feature type="transmembrane region" description="Helical" evidence="1">
    <location>
        <begin position="170"/>
        <end position="192"/>
    </location>
</feature>
<evidence type="ECO:0000313" key="3">
    <source>
        <dbReference type="EMBL" id="KIM88073.1"/>
    </source>
</evidence>
<feature type="chain" id="PRO_5002161755" evidence="2">
    <location>
        <begin position="18"/>
        <end position="278"/>
    </location>
</feature>
<dbReference type="InParanoid" id="A0A0C3BNM3"/>
<reference evidence="3 4" key="1">
    <citation type="submission" date="2014-04" db="EMBL/GenBank/DDBJ databases">
        <authorList>
            <consortium name="DOE Joint Genome Institute"/>
            <person name="Kuo A."/>
            <person name="Tarkka M."/>
            <person name="Buscot F."/>
            <person name="Kohler A."/>
            <person name="Nagy L.G."/>
            <person name="Floudas D."/>
            <person name="Copeland A."/>
            <person name="Barry K.W."/>
            <person name="Cichocki N."/>
            <person name="Veneault-Fourrey C."/>
            <person name="LaButti K."/>
            <person name="Lindquist E.A."/>
            <person name="Lipzen A."/>
            <person name="Lundell T."/>
            <person name="Morin E."/>
            <person name="Murat C."/>
            <person name="Sun H."/>
            <person name="Tunlid A."/>
            <person name="Henrissat B."/>
            <person name="Grigoriev I.V."/>
            <person name="Hibbett D.S."/>
            <person name="Martin F."/>
            <person name="Nordberg H.P."/>
            <person name="Cantor M.N."/>
            <person name="Hua S.X."/>
        </authorList>
    </citation>
    <scope>NUCLEOTIDE SEQUENCE [LARGE SCALE GENOMIC DNA]</scope>
    <source>
        <strain evidence="3 4">F 1598</strain>
    </source>
</reference>
<dbReference type="AlphaFoldDB" id="A0A0C3BNM3"/>
<name>A0A0C3BNM3_PILCF</name>
<keyword evidence="1" id="KW-0472">Membrane</keyword>
<dbReference type="Proteomes" id="UP000054166">
    <property type="component" value="Unassembled WGS sequence"/>
</dbReference>
<dbReference type="OrthoDB" id="3250555at2759"/>
<dbReference type="EMBL" id="KN832978">
    <property type="protein sequence ID" value="KIM88073.1"/>
    <property type="molecule type" value="Genomic_DNA"/>
</dbReference>
<keyword evidence="2" id="KW-0732">Signal</keyword>
<evidence type="ECO:0000256" key="1">
    <source>
        <dbReference type="SAM" id="Phobius"/>
    </source>
</evidence>
<keyword evidence="4" id="KW-1185">Reference proteome</keyword>